<accession>A0AAP8MWQ7</accession>
<dbReference type="AlphaFoldDB" id="A0AAP8MWQ7"/>
<feature type="region of interest" description="Disordered" evidence="1">
    <location>
        <begin position="1"/>
        <end position="20"/>
    </location>
</feature>
<evidence type="ECO:0000256" key="1">
    <source>
        <dbReference type="SAM" id="MobiDB-lite"/>
    </source>
</evidence>
<protein>
    <submittedName>
        <fullName evidence="2">Uncharacterized protein</fullName>
    </submittedName>
</protein>
<organism evidence="2 3">
    <name type="scientific">Vibrio breoganii</name>
    <dbReference type="NCBI Taxonomy" id="553239"/>
    <lineage>
        <taxon>Bacteria</taxon>
        <taxon>Pseudomonadati</taxon>
        <taxon>Pseudomonadota</taxon>
        <taxon>Gammaproteobacteria</taxon>
        <taxon>Vibrionales</taxon>
        <taxon>Vibrionaceae</taxon>
        <taxon>Vibrio</taxon>
    </lineage>
</organism>
<comment type="caution">
    <text evidence="2">The sequence shown here is derived from an EMBL/GenBank/DDBJ whole genome shotgun (WGS) entry which is preliminary data.</text>
</comment>
<dbReference type="RefSeq" id="WP_102477758.1">
    <property type="nucleotide sequence ID" value="NZ_MDBO01000075.1"/>
</dbReference>
<evidence type="ECO:0000313" key="2">
    <source>
        <dbReference type="EMBL" id="PMP10203.1"/>
    </source>
</evidence>
<proteinExistence type="predicted"/>
<sequence length="220" mass="22977">MGGSDNEIKETSAEKASAQVAKDQWALYENELKPFEENFIQRVQSLDSQQAKNAGKDAVSVGNNRAFSEAKGAVADQMTSAGVDPSSGKFQTAIQEVGADQAISQGDTMNRMETSIQDRKMAGLSDVVAMGDGEKGEAMSGMDAVASSSLRKATSDAYNSFNRSSANGQLAGAVVGAGANYATNNLATPNTAGMSDQSAGYSLRDNQMVNPQATTYFGGR</sequence>
<name>A0AAP8MWQ7_9VIBR</name>
<dbReference type="Proteomes" id="UP000235611">
    <property type="component" value="Unassembled WGS sequence"/>
</dbReference>
<evidence type="ECO:0000313" key="3">
    <source>
        <dbReference type="Proteomes" id="UP000235611"/>
    </source>
</evidence>
<dbReference type="EMBL" id="MDBO01000075">
    <property type="protein sequence ID" value="PMP10203.1"/>
    <property type="molecule type" value="Genomic_DNA"/>
</dbReference>
<gene>
    <name evidence="2" type="ORF">BCS93_11040</name>
</gene>
<reference evidence="3" key="1">
    <citation type="submission" date="2016-07" db="EMBL/GenBank/DDBJ databases">
        <title>Nontailed viruses are major unrecognized killers of bacteria in the ocean.</title>
        <authorList>
            <person name="Kauffman K."/>
            <person name="Hussain F."/>
            <person name="Yang J."/>
            <person name="Arevalo P."/>
            <person name="Brown J."/>
            <person name="Cutler M."/>
            <person name="Kelly L."/>
            <person name="Polz M.F."/>
        </authorList>
    </citation>
    <scope>NUCLEOTIDE SEQUENCE [LARGE SCALE GENOMIC DNA]</scope>
    <source>
        <strain evidence="3">10N.222.49.A5</strain>
    </source>
</reference>
<feature type="compositionally biased region" description="Basic and acidic residues" evidence="1">
    <location>
        <begin position="1"/>
        <end position="13"/>
    </location>
</feature>